<dbReference type="NCBIfam" id="NF008454">
    <property type="entry name" value="PRK11316.1"/>
    <property type="match status" value="1"/>
</dbReference>
<dbReference type="AlphaFoldDB" id="A0A9X1IHI1"/>
<feature type="domain" description="Carbohydrate kinase PfkB" evidence="13">
    <location>
        <begin position="9"/>
        <end position="304"/>
    </location>
</feature>
<reference evidence="15" key="1">
    <citation type="submission" date="2021-10" db="EMBL/GenBank/DDBJ databases">
        <title>Roseicella aerolatum sp. nov., isolated from aerosols of e-waste dismantling site.</title>
        <authorList>
            <person name="Qin T."/>
        </authorList>
    </citation>
    <scope>NUCLEOTIDE SEQUENCE</scope>
    <source>
        <strain evidence="15">GB24</strain>
    </source>
</reference>
<keyword evidence="4 12" id="KW-0808">Transferase</keyword>
<evidence type="ECO:0000256" key="6">
    <source>
        <dbReference type="ARBA" id="ARBA00022741"/>
    </source>
</evidence>
<comment type="similarity">
    <text evidence="12">In the C-terminal section; belongs to the cytidylyltransferase family.</text>
</comment>
<dbReference type="InterPro" id="IPR002173">
    <property type="entry name" value="Carboh/pur_kinase_PfkB_CS"/>
</dbReference>
<proteinExistence type="inferred from homology"/>
<dbReference type="EC" id="2.7.1.167" evidence="12"/>
<feature type="binding site" evidence="12">
    <location>
        <begin position="196"/>
        <end position="199"/>
    </location>
    <ligand>
        <name>ATP</name>
        <dbReference type="ChEBI" id="CHEBI:30616"/>
    </ligand>
</feature>
<dbReference type="InterPro" id="IPR023030">
    <property type="entry name" value="Bifunc_HldE"/>
</dbReference>
<dbReference type="PROSITE" id="PS00584">
    <property type="entry name" value="PFKB_KINASES_2"/>
    <property type="match status" value="1"/>
</dbReference>
<evidence type="ECO:0000256" key="7">
    <source>
        <dbReference type="ARBA" id="ARBA00022777"/>
    </source>
</evidence>
<protein>
    <recommendedName>
        <fullName evidence="12">Bifunctional protein HldE</fullName>
    </recommendedName>
    <domain>
        <recommendedName>
            <fullName evidence="12">D-beta-D-heptose 7-phosphate kinase</fullName>
            <ecNumber evidence="12">2.7.1.167</ecNumber>
        </recommendedName>
        <alternativeName>
            <fullName evidence="12">D-beta-D-heptose 7-phosphotransferase</fullName>
        </alternativeName>
        <alternativeName>
            <fullName evidence="12">D-glycero-beta-D-manno-heptose-7-phosphate kinase</fullName>
        </alternativeName>
    </domain>
    <domain>
        <recommendedName>
            <fullName evidence="12">D-beta-D-heptose 1-phosphate adenylyltransferase</fullName>
            <ecNumber evidence="12">2.7.7.70</ecNumber>
        </recommendedName>
        <alternativeName>
            <fullName evidence="12">D-glycero-beta-D-manno-heptose 1-phosphate adenylyltransferase</fullName>
        </alternativeName>
    </domain>
</protein>
<dbReference type="EC" id="2.7.7.70" evidence="12"/>
<dbReference type="GO" id="GO:0033785">
    <property type="term" value="F:heptose 7-phosphate kinase activity"/>
    <property type="evidence" value="ECO:0007669"/>
    <property type="project" value="UniProtKB-UniRule"/>
</dbReference>
<dbReference type="Gene3D" id="3.40.50.620">
    <property type="entry name" value="HUPs"/>
    <property type="match status" value="1"/>
</dbReference>
<comment type="catalytic activity">
    <reaction evidence="11 12">
        <text>D-glycero-beta-D-manno-heptose 1-phosphate + ATP + H(+) = ADP-D-glycero-beta-D-manno-heptose + diphosphate</text>
        <dbReference type="Rhea" id="RHEA:27465"/>
        <dbReference type="ChEBI" id="CHEBI:15378"/>
        <dbReference type="ChEBI" id="CHEBI:30616"/>
        <dbReference type="ChEBI" id="CHEBI:33019"/>
        <dbReference type="ChEBI" id="CHEBI:59967"/>
        <dbReference type="ChEBI" id="CHEBI:61593"/>
        <dbReference type="EC" id="2.7.7.70"/>
    </reaction>
</comment>
<dbReference type="InterPro" id="IPR014729">
    <property type="entry name" value="Rossmann-like_a/b/a_fold"/>
</dbReference>
<comment type="catalytic activity">
    <reaction evidence="12">
        <text>D-glycero-beta-D-manno-heptose 7-phosphate + ATP = D-glycero-beta-D-manno-heptose 1,7-bisphosphate + ADP + H(+)</text>
        <dbReference type="Rhea" id="RHEA:27473"/>
        <dbReference type="ChEBI" id="CHEBI:15378"/>
        <dbReference type="ChEBI" id="CHEBI:30616"/>
        <dbReference type="ChEBI" id="CHEBI:60204"/>
        <dbReference type="ChEBI" id="CHEBI:60208"/>
        <dbReference type="ChEBI" id="CHEBI:456216"/>
        <dbReference type="EC" id="2.7.1.167"/>
    </reaction>
</comment>
<dbReference type="RefSeq" id="WP_226611897.1">
    <property type="nucleotide sequence ID" value="NZ_JAJAQI010000040.1"/>
</dbReference>
<feature type="region of interest" description="Ribokinase" evidence="12">
    <location>
        <begin position="1"/>
        <end position="321"/>
    </location>
</feature>
<evidence type="ECO:0000313" key="15">
    <source>
        <dbReference type="EMBL" id="MCB4824324.1"/>
    </source>
</evidence>
<keyword evidence="9 12" id="KW-0511">Multifunctional enzyme</keyword>
<evidence type="ECO:0000256" key="3">
    <source>
        <dbReference type="ARBA" id="ARBA00004713"/>
    </source>
</evidence>
<dbReference type="Pfam" id="PF00294">
    <property type="entry name" value="PfkB"/>
    <property type="match status" value="1"/>
</dbReference>
<keyword evidence="7 12" id="KW-0418">Kinase</keyword>
<keyword evidence="5 12" id="KW-0548">Nucleotidyltransferase</keyword>
<dbReference type="PANTHER" id="PTHR46969:SF1">
    <property type="entry name" value="BIFUNCTIONAL PROTEIN HLDE"/>
    <property type="match status" value="1"/>
</dbReference>
<comment type="similarity">
    <text evidence="12">In the N-terminal section; belongs to the carbohydrate kinase PfkB family.</text>
</comment>
<sequence length="483" mass="49195">MLDFTGLRILVLGDVMLDRFLYGAVERISPEAPVPVVRLGRTLAMPGGAGNVARNISALGGEAILTGLVGRDPAAAEFRGLLAADAGITDGLVASASRPTICKMRVIAGNQQVVRLDDEVAAPADAAEQAALVAAVEAALPGCAALILSDYAKGVLTPTVIAAAVAAAKGLGIPVLADPKSDDFAQYRGADCLTPNARELGRAARLPVGSEAEVAAAARKVMAEAGLPALLCTRAEKGMMLVRADGAVDSVPAEAREVFDVSGAGDTVIAALALAHAAGQPLPEAMRIANAAAGIVVGKLGTATVSADELAHALRAGSGSTPGEEALLDRDAALRLVREWQAHGLRVGFTNGCFDILHAGHVALLRAARRRCDRLVVALNTDASVARLKGPSRPINSLADRAAVVSALAAVDAVVAFGEDTPLELIQFLVPDLLVKGADYTIDRVVGADIVQAAGGEVALIDLVPGRSTTGLVTRLAAAPTLR</sequence>
<feature type="active site" evidence="12">
    <location>
        <position position="266"/>
    </location>
</feature>
<organism evidence="15 16">
    <name type="scientific">Roseicella aerolata</name>
    <dbReference type="NCBI Taxonomy" id="2883479"/>
    <lineage>
        <taxon>Bacteria</taxon>
        <taxon>Pseudomonadati</taxon>
        <taxon>Pseudomonadota</taxon>
        <taxon>Alphaproteobacteria</taxon>
        <taxon>Acetobacterales</taxon>
        <taxon>Roseomonadaceae</taxon>
        <taxon>Roseicella</taxon>
    </lineage>
</organism>
<keyword evidence="8 12" id="KW-0067">ATP-binding</keyword>
<dbReference type="PANTHER" id="PTHR46969">
    <property type="entry name" value="BIFUNCTIONAL PROTEIN HLDE"/>
    <property type="match status" value="1"/>
</dbReference>
<evidence type="ECO:0000259" key="13">
    <source>
        <dbReference type="Pfam" id="PF00294"/>
    </source>
</evidence>
<dbReference type="InterPro" id="IPR011914">
    <property type="entry name" value="RfaE_dom_II"/>
</dbReference>
<dbReference type="SUPFAM" id="SSF52374">
    <property type="entry name" value="Nucleotidylyl transferase"/>
    <property type="match status" value="1"/>
</dbReference>
<evidence type="ECO:0000256" key="5">
    <source>
        <dbReference type="ARBA" id="ARBA00022695"/>
    </source>
</evidence>
<dbReference type="Pfam" id="PF01467">
    <property type="entry name" value="CTP_transf_like"/>
    <property type="match status" value="1"/>
</dbReference>
<dbReference type="NCBIfam" id="TIGR00125">
    <property type="entry name" value="cyt_tran_rel"/>
    <property type="match status" value="1"/>
</dbReference>
<evidence type="ECO:0000256" key="10">
    <source>
        <dbReference type="ARBA" id="ARBA00023277"/>
    </source>
</evidence>
<feature type="domain" description="Cytidyltransferase-like" evidence="14">
    <location>
        <begin position="349"/>
        <end position="443"/>
    </location>
</feature>
<evidence type="ECO:0000256" key="2">
    <source>
        <dbReference type="ARBA" id="ARBA00003753"/>
    </source>
</evidence>
<dbReference type="InterPro" id="IPR011611">
    <property type="entry name" value="PfkB_dom"/>
</dbReference>
<accession>A0A9X1IHI1</accession>
<dbReference type="SUPFAM" id="SSF53613">
    <property type="entry name" value="Ribokinase-like"/>
    <property type="match status" value="1"/>
</dbReference>
<evidence type="ECO:0000256" key="8">
    <source>
        <dbReference type="ARBA" id="ARBA00022840"/>
    </source>
</evidence>
<keyword evidence="16" id="KW-1185">Reference proteome</keyword>
<dbReference type="NCBIfam" id="TIGR02198">
    <property type="entry name" value="rfaE_dom_I"/>
    <property type="match status" value="1"/>
</dbReference>
<gene>
    <name evidence="12 15" type="primary">hldE</name>
    <name evidence="15" type="ORF">LHA35_21565</name>
</gene>
<comment type="function">
    <text evidence="2 12">Catalyzes the ADP transfer from ATP to D-glycero-beta-D-manno-heptose 1-phosphate, yielding ADP-D-glycero-beta-D-manno-heptose.</text>
</comment>
<dbReference type="CDD" id="cd01172">
    <property type="entry name" value="RfaE_like"/>
    <property type="match status" value="1"/>
</dbReference>
<evidence type="ECO:0000259" key="14">
    <source>
        <dbReference type="Pfam" id="PF01467"/>
    </source>
</evidence>
<evidence type="ECO:0000313" key="16">
    <source>
        <dbReference type="Proteomes" id="UP001139311"/>
    </source>
</evidence>
<dbReference type="InterPro" id="IPR029056">
    <property type="entry name" value="Ribokinase-like"/>
</dbReference>
<dbReference type="GO" id="GO:0016773">
    <property type="term" value="F:phosphotransferase activity, alcohol group as acceptor"/>
    <property type="evidence" value="ECO:0007669"/>
    <property type="project" value="InterPro"/>
</dbReference>
<name>A0A9X1IHI1_9PROT</name>
<evidence type="ECO:0000256" key="4">
    <source>
        <dbReference type="ARBA" id="ARBA00022679"/>
    </source>
</evidence>
<keyword evidence="6 12" id="KW-0547">Nucleotide-binding</keyword>
<evidence type="ECO:0000256" key="11">
    <source>
        <dbReference type="ARBA" id="ARBA00047428"/>
    </source>
</evidence>
<evidence type="ECO:0000256" key="1">
    <source>
        <dbReference type="ARBA" id="ARBA00002319"/>
    </source>
</evidence>
<comment type="pathway">
    <text evidence="3">Bacterial outer membrane biogenesis; LPS core biosynthesis.</text>
</comment>
<comment type="caution">
    <text evidence="15">The sequence shown here is derived from an EMBL/GenBank/DDBJ whole genome shotgun (WGS) entry which is preliminary data.</text>
</comment>
<dbReference type="HAMAP" id="MF_01603">
    <property type="entry name" value="HldE"/>
    <property type="match status" value="1"/>
</dbReference>
<dbReference type="InterPro" id="IPR011913">
    <property type="entry name" value="RfaE_dom_I"/>
</dbReference>
<dbReference type="FunFam" id="3.40.1190.20:FF:000002">
    <property type="entry name" value="Bifunctional protein HldE"/>
    <property type="match status" value="1"/>
</dbReference>
<evidence type="ECO:0000256" key="9">
    <source>
        <dbReference type="ARBA" id="ARBA00023268"/>
    </source>
</evidence>
<evidence type="ECO:0000256" key="12">
    <source>
        <dbReference type="HAMAP-Rule" id="MF_01603"/>
    </source>
</evidence>
<comment type="function">
    <text evidence="1 12">Catalyzes the phosphorylation of D-glycero-D-manno-heptose 7-phosphate at the C-1 position to selectively form D-glycero-beta-D-manno-heptose-1,7-bisphosphate.</text>
</comment>
<comment type="subunit">
    <text evidence="12">Homodimer.</text>
</comment>
<dbReference type="GO" id="GO:0005524">
    <property type="term" value="F:ATP binding"/>
    <property type="evidence" value="ECO:0007669"/>
    <property type="project" value="UniProtKB-UniRule"/>
</dbReference>
<dbReference type="PROSITE" id="PS00583">
    <property type="entry name" value="PFKB_KINASES_1"/>
    <property type="match status" value="1"/>
</dbReference>
<dbReference type="InterPro" id="IPR004821">
    <property type="entry name" value="Cyt_trans-like"/>
</dbReference>
<keyword evidence="10 12" id="KW-0119">Carbohydrate metabolism</keyword>
<dbReference type="GO" id="GO:0005829">
    <property type="term" value="C:cytosol"/>
    <property type="evidence" value="ECO:0007669"/>
    <property type="project" value="TreeGrafter"/>
</dbReference>
<dbReference type="Gene3D" id="3.40.1190.20">
    <property type="match status" value="1"/>
</dbReference>
<dbReference type="Proteomes" id="UP001139311">
    <property type="component" value="Unassembled WGS sequence"/>
</dbReference>
<dbReference type="NCBIfam" id="TIGR02199">
    <property type="entry name" value="rfaE_dom_II"/>
    <property type="match status" value="1"/>
</dbReference>
<comment type="pathway">
    <text evidence="12">Nucleotide-sugar biosynthesis; ADP-L-glycero-beta-D-manno-heptose biosynthesis; ADP-L-glycero-beta-D-manno-heptose from D-glycero-beta-D-manno-heptose 7-phosphate: step 3/4.</text>
</comment>
<dbReference type="EMBL" id="JAJAQI010000040">
    <property type="protein sequence ID" value="MCB4824324.1"/>
    <property type="molecule type" value="Genomic_DNA"/>
</dbReference>
<feature type="region of interest" description="Cytidylyltransferase" evidence="12">
    <location>
        <begin position="349"/>
        <end position="483"/>
    </location>
</feature>
<dbReference type="GO" id="GO:0033786">
    <property type="term" value="F:heptose-1-phosphate adenylyltransferase activity"/>
    <property type="evidence" value="ECO:0007669"/>
    <property type="project" value="UniProtKB-UniRule"/>
</dbReference>
<comment type="pathway">
    <text evidence="12">Nucleotide-sugar biosynthesis; ADP-L-glycero-beta-D-manno-heptose biosynthesis; ADP-L-glycero-beta-D-manno-heptose from D-glycero-beta-D-manno-heptose 7-phosphate: step 1/4.</text>
</comment>